<evidence type="ECO:0000259" key="2">
    <source>
        <dbReference type="PROSITE" id="PS51184"/>
    </source>
</evidence>
<comment type="caution">
    <text evidence="3">The sequence shown here is derived from an EMBL/GenBank/DDBJ whole genome shotgun (WGS) entry which is preliminary data.</text>
</comment>
<dbReference type="InterPro" id="IPR041667">
    <property type="entry name" value="Cupin_8"/>
</dbReference>
<dbReference type="PANTHER" id="PTHR12461:SF94">
    <property type="entry name" value="JMJC DOMAIN-CONTAINING PROTEIN"/>
    <property type="match status" value="1"/>
</dbReference>
<dbReference type="EMBL" id="JAPDMZ010000022">
    <property type="protein sequence ID" value="KAK0555956.1"/>
    <property type="molecule type" value="Genomic_DNA"/>
</dbReference>
<feature type="region of interest" description="Disordered" evidence="1">
    <location>
        <begin position="205"/>
        <end position="241"/>
    </location>
</feature>
<dbReference type="Gene3D" id="2.60.120.650">
    <property type="entry name" value="Cupin"/>
    <property type="match status" value="1"/>
</dbReference>
<feature type="domain" description="JmjC" evidence="2">
    <location>
        <begin position="362"/>
        <end position="558"/>
    </location>
</feature>
<accession>A0AAN6JTG5</accession>
<reference evidence="3" key="1">
    <citation type="journal article" date="2023" name="PhytoFront">
        <title>Draft Genome Resources of Seven Strains of Tilletia horrida, Causal Agent of Kernel Smut of Rice.</title>
        <authorList>
            <person name="Khanal S."/>
            <person name="Antony Babu S."/>
            <person name="Zhou X.G."/>
        </authorList>
    </citation>
    <scope>NUCLEOTIDE SEQUENCE</scope>
    <source>
        <strain evidence="3">TX6</strain>
    </source>
</reference>
<sequence length="558" mass="61228">MTTTLIPSKAKYANGAVLPDLTIEVRNTLLNIIDLVGQDVKIADESSSLPPVAAATIRQCLDATKQVALSDDNSDTVCLRKLATASQRVRALLRRQNDQFLAVPWKAVPRAWRCCSTDATIVLVCAEIILLDTHATTSAADPSATTQSTTAFSDSRQISSRILGLIRSLDECLIVTGAPGDGRSSLIHHLIHLLQSLYQSIPSPPADPIVSTSEQATTEPAAKRARLSYKREQEPQPGPVRATQDVLELAELPGLLDFLNNHIDRPFIVRGWADGWPALQPDEESDEPRSGPRWSCGTYLTRLVGPGRVVPVEIGRAYTDAEWTQAMIPWEDFLQRAGWILDPPQQPPPLRSEDKEQDGPTTYLAQHTLLTQFPELEADMIRPDLVYSCPPAPSWMPEYRAPVNTEGGETEDVVVNAWIGPGGTLSPAHTDPYYNLFVQVVGHKQFWLAPPEANERGGMYQFSDTDASQAVTEQRQSGLPASSQVAASYMDNTSQLDVFAPPQSDGDPSEDAFPLFTKQVEPLALKAVVGPSDLLYIPPMWWHAVRSLSKSISISHFF</sequence>
<dbReference type="Proteomes" id="UP001176517">
    <property type="component" value="Unassembled WGS sequence"/>
</dbReference>
<dbReference type="SUPFAM" id="SSF51197">
    <property type="entry name" value="Clavaminate synthase-like"/>
    <property type="match status" value="1"/>
</dbReference>
<organism evidence="3 4">
    <name type="scientific">Tilletia horrida</name>
    <dbReference type="NCBI Taxonomy" id="155126"/>
    <lineage>
        <taxon>Eukaryota</taxon>
        <taxon>Fungi</taxon>
        <taxon>Dikarya</taxon>
        <taxon>Basidiomycota</taxon>
        <taxon>Ustilaginomycotina</taxon>
        <taxon>Exobasidiomycetes</taxon>
        <taxon>Tilletiales</taxon>
        <taxon>Tilletiaceae</taxon>
        <taxon>Tilletia</taxon>
    </lineage>
</organism>
<feature type="region of interest" description="Disordered" evidence="1">
    <location>
        <begin position="341"/>
        <end position="360"/>
    </location>
</feature>
<dbReference type="InterPro" id="IPR003347">
    <property type="entry name" value="JmjC_dom"/>
</dbReference>
<dbReference type="AlphaFoldDB" id="A0AAN6JTG5"/>
<gene>
    <name evidence="3" type="ORF">OC846_001508</name>
</gene>
<evidence type="ECO:0000313" key="4">
    <source>
        <dbReference type="Proteomes" id="UP001176517"/>
    </source>
</evidence>
<dbReference type="SMART" id="SM00558">
    <property type="entry name" value="JmjC"/>
    <property type="match status" value="1"/>
</dbReference>
<proteinExistence type="predicted"/>
<keyword evidence="4" id="KW-1185">Reference proteome</keyword>
<dbReference type="PROSITE" id="PS51184">
    <property type="entry name" value="JMJC"/>
    <property type="match status" value="1"/>
</dbReference>
<dbReference type="PANTHER" id="PTHR12461">
    <property type="entry name" value="HYPOXIA-INDUCIBLE FACTOR 1 ALPHA INHIBITOR-RELATED"/>
    <property type="match status" value="1"/>
</dbReference>
<evidence type="ECO:0000313" key="3">
    <source>
        <dbReference type="EMBL" id="KAK0555956.1"/>
    </source>
</evidence>
<evidence type="ECO:0000256" key="1">
    <source>
        <dbReference type="SAM" id="MobiDB-lite"/>
    </source>
</evidence>
<dbReference type="Pfam" id="PF13621">
    <property type="entry name" value="Cupin_8"/>
    <property type="match status" value="1"/>
</dbReference>
<protein>
    <recommendedName>
        <fullName evidence="2">JmjC domain-containing protein</fullName>
    </recommendedName>
</protein>
<name>A0AAN6JTG5_9BASI</name>